<evidence type="ECO:0000256" key="1">
    <source>
        <dbReference type="ARBA" id="ARBA00001412"/>
    </source>
</evidence>
<reference evidence="12" key="1">
    <citation type="submission" date="2020-11" db="EMBL/GenBank/DDBJ databases">
        <authorList>
            <consortium name="DOE Joint Genome Institute"/>
            <person name="Ahrendt S."/>
            <person name="Riley R."/>
            <person name="Andreopoulos W."/>
            <person name="Labutti K."/>
            <person name="Pangilinan J."/>
            <person name="Ruiz-Duenas F.J."/>
            <person name="Barrasa J.M."/>
            <person name="Sanchez-Garcia M."/>
            <person name="Camarero S."/>
            <person name="Miyauchi S."/>
            <person name="Serrano A."/>
            <person name="Linde D."/>
            <person name="Babiker R."/>
            <person name="Drula E."/>
            <person name="Ayuso-Fernandez I."/>
            <person name="Pacheco R."/>
            <person name="Padilla G."/>
            <person name="Ferreira P."/>
            <person name="Barriuso J."/>
            <person name="Kellner H."/>
            <person name="Castanera R."/>
            <person name="Alfaro M."/>
            <person name="Ramirez L."/>
            <person name="Pisabarro A.G."/>
            <person name="Kuo A."/>
            <person name="Tritt A."/>
            <person name="Lipzen A."/>
            <person name="He G."/>
            <person name="Yan M."/>
            <person name="Ng V."/>
            <person name="Cullen D."/>
            <person name="Martin F."/>
            <person name="Rosso M.-N."/>
            <person name="Henrissat B."/>
            <person name="Hibbett D."/>
            <person name="Martinez A.T."/>
            <person name="Grigoriev I.V."/>
        </authorList>
    </citation>
    <scope>NUCLEOTIDE SEQUENCE</scope>
    <source>
        <strain evidence="12">CBS 506.95</strain>
    </source>
</reference>
<dbReference type="Gene3D" id="2.60.120.260">
    <property type="entry name" value="Galactose-binding domain-like"/>
    <property type="match status" value="1"/>
</dbReference>
<dbReference type="Pfam" id="PF01301">
    <property type="entry name" value="Glyco_hydro_35"/>
    <property type="match status" value="1"/>
</dbReference>
<comment type="caution">
    <text evidence="12">The sequence shown here is derived from an EMBL/GenBank/DDBJ whole genome shotgun (WGS) entry which is preliminary data.</text>
</comment>
<organism evidence="12 13">
    <name type="scientific">Crepidotus variabilis</name>
    <dbReference type="NCBI Taxonomy" id="179855"/>
    <lineage>
        <taxon>Eukaryota</taxon>
        <taxon>Fungi</taxon>
        <taxon>Dikarya</taxon>
        <taxon>Basidiomycota</taxon>
        <taxon>Agaricomycotina</taxon>
        <taxon>Agaricomycetes</taxon>
        <taxon>Agaricomycetidae</taxon>
        <taxon>Agaricales</taxon>
        <taxon>Agaricineae</taxon>
        <taxon>Crepidotaceae</taxon>
        <taxon>Crepidotus</taxon>
    </lineage>
</organism>
<dbReference type="PANTHER" id="PTHR23421">
    <property type="entry name" value="BETA-GALACTOSIDASE RELATED"/>
    <property type="match status" value="1"/>
</dbReference>
<dbReference type="EC" id="3.2.1.23" evidence="3"/>
<dbReference type="Gene3D" id="2.60.390.10">
    <property type="entry name" value="Beta-galactosidase, domain 3"/>
    <property type="match status" value="1"/>
</dbReference>
<proteinExistence type="inferred from homology"/>
<dbReference type="AlphaFoldDB" id="A0A9P6ED21"/>
<name>A0A9P6ED21_9AGAR</name>
<feature type="domain" description="Beta-galactosidase" evidence="10">
    <location>
        <begin position="254"/>
        <end position="311"/>
    </location>
</feature>
<dbReference type="InterPro" id="IPR031330">
    <property type="entry name" value="Gly_Hdrlase_35_cat"/>
</dbReference>
<dbReference type="Gene3D" id="3.20.20.80">
    <property type="entry name" value="Glycosidases"/>
    <property type="match status" value="1"/>
</dbReference>
<dbReference type="InterPro" id="IPR025300">
    <property type="entry name" value="BetaGal_jelly_roll_dom"/>
</dbReference>
<comment type="catalytic activity">
    <reaction evidence="1">
        <text>Hydrolysis of terminal non-reducing beta-D-galactose residues in beta-D-galactosides.</text>
        <dbReference type="EC" id="3.2.1.23"/>
    </reaction>
</comment>
<dbReference type="InterPro" id="IPR001944">
    <property type="entry name" value="Glycoside_Hdrlase_35"/>
</dbReference>
<evidence type="ECO:0000256" key="8">
    <source>
        <dbReference type="SAM" id="SignalP"/>
    </source>
</evidence>
<keyword evidence="13" id="KW-1185">Reference proteome</keyword>
<dbReference type="GO" id="GO:0005975">
    <property type="term" value="P:carbohydrate metabolic process"/>
    <property type="evidence" value="ECO:0007669"/>
    <property type="project" value="InterPro"/>
</dbReference>
<evidence type="ECO:0000259" key="10">
    <source>
        <dbReference type="Pfam" id="PF13363"/>
    </source>
</evidence>
<dbReference type="Pfam" id="PF13364">
    <property type="entry name" value="BetaGal_ABD2"/>
    <property type="match status" value="2"/>
</dbReference>
<dbReference type="InterPro" id="IPR036833">
    <property type="entry name" value="BetaGal_dom3_sf"/>
</dbReference>
<dbReference type="InterPro" id="IPR008979">
    <property type="entry name" value="Galactose-bd-like_sf"/>
</dbReference>
<evidence type="ECO:0000256" key="7">
    <source>
        <dbReference type="ARBA" id="ARBA00023295"/>
    </source>
</evidence>
<keyword evidence="7" id="KW-0326">Glycosidase</keyword>
<evidence type="ECO:0000256" key="3">
    <source>
        <dbReference type="ARBA" id="ARBA00012756"/>
    </source>
</evidence>
<dbReference type="SUPFAM" id="SSF49785">
    <property type="entry name" value="Galactose-binding domain-like"/>
    <property type="match status" value="2"/>
</dbReference>
<keyword evidence="6" id="KW-0325">Glycoprotein</keyword>
<evidence type="ECO:0000256" key="5">
    <source>
        <dbReference type="ARBA" id="ARBA00022801"/>
    </source>
</evidence>
<comment type="similarity">
    <text evidence="2">Belongs to the glycosyl hydrolase 35 family.</text>
</comment>
<dbReference type="GO" id="GO:0004565">
    <property type="term" value="F:beta-galactosidase activity"/>
    <property type="evidence" value="ECO:0007669"/>
    <property type="project" value="UniProtKB-EC"/>
</dbReference>
<dbReference type="Proteomes" id="UP000807306">
    <property type="component" value="Unassembled WGS sequence"/>
</dbReference>
<evidence type="ECO:0000313" key="13">
    <source>
        <dbReference type="Proteomes" id="UP000807306"/>
    </source>
</evidence>
<keyword evidence="4 8" id="KW-0732">Signal</keyword>
<feature type="domain" description="Beta-galactosidase jelly roll" evidence="11">
    <location>
        <begin position="515"/>
        <end position="549"/>
    </location>
</feature>
<accession>A0A9P6ED21</accession>
<evidence type="ECO:0000313" key="12">
    <source>
        <dbReference type="EMBL" id="KAF9526881.1"/>
    </source>
</evidence>
<gene>
    <name evidence="12" type="ORF">CPB83DRAFT_837034</name>
</gene>
<feature type="domain" description="Beta-galactosidase jelly roll" evidence="11">
    <location>
        <begin position="345"/>
        <end position="459"/>
    </location>
</feature>
<evidence type="ECO:0000259" key="9">
    <source>
        <dbReference type="Pfam" id="PF01301"/>
    </source>
</evidence>
<dbReference type="Pfam" id="PF13363">
    <property type="entry name" value="BetaGal_dom3"/>
    <property type="match status" value="1"/>
</dbReference>
<evidence type="ECO:0000256" key="4">
    <source>
        <dbReference type="ARBA" id="ARBA00022729"/>
    </source>
</evidence>
<dbReference type="EMBL" id="MU157866">
    <property type="protein sequence ID" value="KAF9526881.1"/>
    <property type="molecule type" value="Genomic_DNA"/>
</dbReference>
<feature type="chain" id="PRO_5040342660" description="beta-galactosidase" evidence="8">
    <location>
        <begin position="17"/>
        <end position="557"/>
    </location>
</feature>
<sequence length="557" mass="60932">MLLFKLLSLLSGLIEAQDKLQKFSPMDFKISYIDGYWHGILPTFQQVTWDQYLFYINGKRLMLLVVRLPVASLYLDVLQKVKYGHIKSMGLNTVSCYVFWGIIEPKRGDIPFEGFRDLQPFFDAAEQAGIYLIARPGPYINAETTGGGFPGWGTYTPGLWRSSNQTYVDAYTGYINSVGKIIAANHRRKDVILVYGSAGEIHETAIKPKDLSALPVILSGGGRIVYTGLSNGALAFQFTTTGQTIMQLGNTLLHIMGGYLLRSASIGGDTLALIGDLNATTLFEAVVPSTVTKLTFNGAALDTTKTFYGNLVAERTANLPDAPLPDLSSLIWKTADSLPEININYSDAAWTVANHISTINPINLNPSTSVVLYAGNYSYHTGNLVWCSHFILTGSETGFTARIWGENAFAYSLWLDDTFIGSWAGVAGQGEHTMTNKFPNGLKQGSSHILTILQDYLGYEESEASSNVFKYPRGLLSYSFEGGNGTKVDPWKVTGNLGGENLDKTRGPLNEGGLYAERQGWHLPGFDDTAWPASKPTDGITHAGVVFYRYGNISLSS</sequence>
<evidence type="ECO:0000259" key="11">
    <source>
        <dbReference type="Pfam" id="PF13364"/>
    </source>
</evidence>
<evidence type="ECO:0000256" key="6">
    <source>
        <dbReference type="ARBA" id="ARBA00023180"/>
    </source>
</evidence>
<keyword evidence="5 12" id="KW-0378">Hydrolase</keyword>
<feature type="signal peptide" evidence="8">
    <location>
        <begin position="1"/>
        <end position="16"/>
    </location>
</feature>
<dbReference type="SUPFAM" id="SSF51445">
    <property type="entry name" value="(Trans)glycosidases"/>
    <property type="match status" value="1"/>
</dbReference>
<feature type="domain" description="Glycoside hydrolase 35 catalytic" evidence="9">
    <location>
        <begin position="54"/>
        <end position="184"/>
    </location>
</feature>
<evidence type="ECO:0000256" key="2">
    <source>
        <dbReference type="ARBA" id="ARBA00009809"/>
    </source>
</evidence>
<dbReference type="OrthoDB" id="1657402at2759"/>
<dbReference type="InterPro" id="IPR025972">
    <property type="entry name" value="BetaGal_dom3"/>
</dbReference>
<protein>
    <recommendedName>
        <fullName evidence="3">beta-galactosidase</fullName>
        <ecNumber evidence="3">3.2.1.23</ecNumber>
    </recommendedName>
</protein>
<dbReference type="SUPFAM" id="SSF117100">
    <property type="entry name" value="Beta-galactosidase LacA, domain 3"/>
    <property type="match status" value="1"/>
</dbReference>
<dbReference type="InterPro" id="IPR017853">
    <property type="entry name" value="GH"/>
</dbReference>